<name>A0A5M9JMG4_MONFR</name>
<evidence type="ECO:0000313" key="1">
    <source>
        <dbReference type="EMBL" id="KAA8569573.1"/>
    </source>
</evidence>
<sequence>MPGCLLPDAHRGLFRLHPPLQPPMLPRFTHIFQHPAREKKDKDWTGLYPFPSSERDSLVISCTVTLQAR</sequence>
<dbReference type="AlphaFoldDB" id="A0A5M9JMG4"/>
<reference evidence="1 2" key="1">
    <citation type="submission" date="2019-06" db="EMBL/GenBank/DDBJ databases">
        <title>Genome Sequence of the Brown Rot Fungal Pathogen Monilinia fructicola.</title>
        <authorList>
            <person name="De Miccolis Angelini R.M."/>
            <person name="Landi L."/>
            <person name="Abate D."/>
            <person name="Pollastro S."/>
            <person name="Romanazzi G."/>
            <person name="Faretra F."/>
        </authorList>
    </citation>
    <scope>NUCLEOTIDE SEQUENCE [LARGE SCALE GENOMIC DNA]</scope>
    <source>
        <strain evidence="1 2">Mfrc123</strain>
    </source>
</reference>
<organism evidence="1 2">
    <name type="scientific">Monilinia fructicola</name>
    <name type="common">Brown rot fungus</name>
    <name type="synonym">Ciboria fructicola</name>
    <dbReference type="NCBI Taxonomy" id="38448"/>
    <lineage>
        <taxon>Eukaryota</taxon>
        <taxon>Fungi</taxon>
        <taxon>Dikarya</taxon>
        <taxon>Ascomycota</taxon>
        <taxon>Pezizomycotina</taxon>
        <taxon>Leotiomycetes</taxon>
        <taxon>Helotiales</taxon>
        <taxon>Sclerotiniaceae</taxon>
        <taxon>Monilinia</taxon>
    </lineage>
</organism>
<dbReference type="Proteomes" id="UP000322873">
    <property type="component" value="Unassembled WGS sequence"/>
</dbReference>
<dbReference type="EMBL" id="VICG01000008">
    <property type="protein sequence ID" value="KAA8569573.1"/>
    <property type="molecule type" value="Genomic_DNA"/>
</dbReference>
<comment type="caution">
    <text evidence="1">The sequence shown here is derived from an EMBL/GenBank/DDBJ whole genome shotgun (WGS) entry which is preliminary data.</text>
</comment>
<gene>
    <name evidence="1" type="ORF">EYC84_001186</name>
</gene>
<protein>
    <submittedName>
        <fullName evidence="1">Uncharacterized protein</fullName>
    </submittedName>
</protein>
<evidence type="ECO:0000313" key="2">
    <source>
        <dbReference type="Proteomes" id="UP000322873"/>
    </source>
</evidence>
<accession>A0A5M9JMG4</accession>
<keyword evidence="2" id="KW-1185">Reference proteome</keyword>
<proteinExistence type="predicted"/>